<keyword evidence="6" id="KW-1185">Reference proteome</keyword>
<dbReference type="GO" id="GO:0005524">
    <property type="term" value="F:ATP binding"/>
    <property type="evidence" value="ECO:0007669"/>
    <property type="project" value="UniProtKB-KW"/>
</dbReference>
<evidence type="ECO:0000256" key="1">
    <source>
        <dbReference type="ARBA" id="ARBA00008059"/>
    </source>
</evidence>
<feature type="domain" description="AAA+ ATPase" evidence="4">
    <location>
        <begin position="97"/>
        <end position="229"/>
    </location>
</feature>
<dbReference type="InterPro" id="IPR027417">
    <property type="entry name" value="P-loop_NTPase"/>
</dbReference>
<organism evidence="5 6">
    <name type="scientific">Macrococcus bovicus</name>
    <dbReference type="NCBI Taxonomy" id="69968"/>
    <lineage>
        <taxon>Bacteria</taxon>
        <taxon>Bacillati</taxon>
        <taxon>Bacillota</taxon>
        <taxon>Bacilli</taxon>
        <taxon>Bacillales</taxon>
        <taxon>Staphylococcaceae</taxon>
        <taxon>Macrococcus</taxon>
    </lineage>
</organism>
<dbReference type="Gene3D" id="3.40.50.300">
    <property type="entry name" value="P-loop containing nucleotide triphosphate hydrolases"/>
    <property type="match status" value="1"/>
</dbReference>
<reference evidence="5 6" key="1">
    <citation type="submission" date="2019-01" db="EMBL/GenBank/DDBJ databases">
        <title>Draft genome sequences of the type strains of six Macrococcus species.</title>
        <authorList>
            <person name="Mazhar S."/>
            <person name="Altermann E."/>
            <person name="Hill C."/>
            <person name="Mcauliffe O."/>
        </authorList>
    </citation>
    <scope>NUCLEOTIDE SEQUENCE [LARGE SCALE GENOMIC DNA]</scope>
    <source>
        <strain evidence="5 6">ATCC 51825</strain>
    </source>
</reference>
<comment type="caution">
    <text evidence="5">The sequence shown here is derived from an EMBL/GenBank/DDBJ whole genome shotgun (WGS) entry which is preliminary data.</text>
</comment>
<dbReference type="InterPro" id="IPR028350">
    <property type="entry name" value="DNAC/IstB-like"/>
</dbReference>
<dbReference type="PANTHER" id="PTHR30050">
    <property type="entry name" value="CHROMOSOMAL REPLICATION INITIATOR PROTEIN DNAA"/>
    <property type="match status" value="1"/>
</dbReference>
<proteinExistence type="inferred from homology"/>
<accession>A0A4R6BV59</accession>
<dbReference type="InterPro" id="IPR047661">
    <property type="entry name" value="IstB"/>
</dbReference>
<evidence type="ECO:0000313" key="6">
    <source>
        <dbReference type="Proteomes" id="UP000294843"/>
    </source>
</evidence>
<dbReference type="EMBL" id="SCWF01000022">
    <property type="protein sequence ID" value="TDM12161.1"/>
    <property type="molecule type" value="Genomic_DNA"/>
</dbReference>
<sequence>MNQQLEYRLKSLGLEYTALHIDHLVEDASRDNISYLDFLINLVDEEWEQREKQLLEKRIHTARFPFSKSISDFDFEFQPSVNEKRVKETLTCRFIENGENRILLGPPGVGKTHLAISFGMEALIKGYTVKFITADEFVNECRKASAKEILHYFINRMSKPDILIVDELGYFPFDELTANVFFQIVSKRYERGAMILTSNKSYVEWGKVFGDDVLATAILDRLLHHSVTFNIKGESFRMKEKKQAGIIPVQL</sequence>
<protein>
    <submittedName>
        <fullName evidence="5">AAA family ATPase</fullName>
    </submittedName>
</protein>
<dbReference type="PANTHER" id="PTHR30050:SF4">
    <property type="entry name" value="ATP-BINDING PROTEIN RV3427C IN INSERTION SEQUENCE-RELATED"/>
    <property type="match status" value="1"/>
</dbReference>
<dbReference type="RefSeq" id="WP_133452663.1">
    <property type="nucleotide sequence ID" value="NZ_SCWF01000022.1"/>
</dbReference>
<dbReference type="PIRSF" id="PIRSF003073">
    <property type="entry name" value="DNAC_TnpB_IstB"/>
    <property type="match status" value="1"/>
</dbReference>
<evidence type="ECO:0000256" key="2">
    <source>
        <dbReference type="ARBA" id="ARBA00022741"/>
    </source>
</evidence>
<dbReference type="SUPFAM" id="SSF52540">
    <property type="entry name" value="P-loop containing nucleoside triphosphate hydrolases"/>
    <property type="match status" value="1"/>
</dbReference>
<dbReference type="NCBIfam" id="NF038214">
    <property type="entry name" value="IS21_help_AAA"/>
    <property type="match status" value="1"/>
</dbReference>
<evidence type="ECO:0000256" key="3">
    <source>
        <dbReference type="ARBA" id="ARBA00022840"/>
    </source>
</evidence>
<comment type="similarity">
    <text evidence="1">Belongs to the IS21/IS1162 putative ATP-binding protein family.</text>
</comment>
<dbReference type="InterPro" id="IPR002611">
    <property type="entry name" value="IstB_ATP-bd"/>
</dbReference>
<keyword evidence="3" id="KW-0067">ATP-binding</keyword>
<gene>
    <name evidence="5" type="ORF">ERX55_11195</name>
</gene>
<dbReference type="Pfam" id="PF01695">
    <property type="entry name" value="IstB_IS21"/>
    <property type="match status" value="1"/>
</dbReference>
<name>A0A4R6BV59_9STAP</name>
<dbReference type="CDD" id="cd00009">
    <property type="entry name" value="AAA"/>
    <property type="match status" value="1"/>
</dbReference>
<dbReference type="SMART" id="SM00382">
    <property type="entry name" value="AAA"/>
    <property type="match status" value="1"/>
</dbReference>
<evidence type="ECO:0000259" key="4">
    <source>
        <dbReference type="SMART" id="SM00382"/>
    </source>
</evidence>
<dbReference type="Proteomes" id="UP000294843">
    <property type="component" value="Unassembled WGS sequence"/>
</dbReference>
<dbReference type="GO" id="GO:0006260">
    <property type="term" value="P:DNA replication"/>
    <property type="evidence" value="ECO:0007669"/>
    <property type="project" value="TreeGrafter"/>
</dbReference>
<keyword evidence="2" id="KW-0547">Nucleotide-binding</keyword>
<dbReference type="OrthoDB" id="2052561at2"/>
<dbReference type="AlphaFoldDB" id="A0A4R6BV59"/>
<evidence type="ECO:0000313" key="5">
    <source>
        <dbReference type="EMBL" id="TDM12161.1"/>
    </source>
</evidence>
<dbReference type="InterPro" id="IPR003593">
    <property type="entry name" value="AAA+_ATPase"/>
</dbReference>